<gene>
    <name evidence="3" type="ORF">GCM10011399_37770</name>
</gene>
<accession>A0A917F2C8</accession>
<evidence type="ECO:0000313" key="3">
    <source>
        <dbReference type="EMBL" id="GGF41557.1"/>
    </source>
</evidence>
<dbReference type="RefSeq" id="WP_188681263.1">
    <property type="nucleotide sequence ID" value="NZ_BMGP01000010.1"/>
</dbReference>
<dbReference type="Pfam" id="PF10400">
    <property type="entry name" value="Vir_act_alpha_C"/>
    <property type="match status" value="1"/>
</dbReference>
<dbReference type="Pfam" id="PF03551">
    <property type="entry name" value="PadR"/>
    <property type="match status" value="1"/>
</dbReference>
<feature type="domain" description="Transcription regulator PadR N-terminal" evidence="1">
    <location>
        <begin position="7"/>
        <end position="81"/>
    </location>
</feature>
<proteinExistence type="predicted"/>
<dbReference type="PANTHER" id="PTHR43252">
    <property type="entry name" value="TRANSCRIPTIONAL REGULATOR YQJI"/>
    <property type="match status" value="1"/>
</dbReference>
<dbReference type="AlphaFoldDB" id="A0A917F2C8"/>
<keyword evidence="4" id="KW-1185">Reference proteome</keyword>
<dbReference type="PANTHER" id="PTHR43252:SF4">
    <property type="entry name" value="TRANSCRIPTIONAL REGULATORY PROTEIN"/>
    <property type="match status" value="1"/>
</dbReference>
<evidence type="ECO:0000313" key="4">
    <source>
        <dbReference type="Proteomes" id="UP000598775"/>
    </source>
</evidence>
<feature type="domain" description="Transcription regulator PadR C-terminal" evidence="2">
    <location>
        <begin position="93"/>
        <end position="174"/>
    </location>
</feature>
<dbReference type="Proteomes" id="UP000598775">
    <property type="component" value="Unassembled WGS sequence"/>
</dbReference>
<comment type="caution">
    <text evidence="3">The sequence shown here is derived from an EMBL/GenBank/DDBJ whole genome shotgun (WGS) entry which is preliminary data.</text>
</comment>
<name>A0A917F2C8_9MICO</name>
<organism evidence="3 4">
    <name type="scientific">Subtercola lobariae</name>
    <dbReference type="NCBI Taxonomy" id="1588641"/>
    <lineage>
        <taxon>Bacteria</taxon>
        <taxon>Bacillati</taxon>
        <taxon>Actinomycetota</taxon>
        <taxon>Actinomycetes</taxon>
        <taxon>Micrococcales</taxon>
        <taxon>Microbacteriaceae</taxon>
        <taxon>Subtercola</taxon>
    </lineage>
</organism>
<dbReference type="Gene3D" id="6.10.140.190">
    <property type="match status" value="1"/>
</dbReference>
<dbReference type="InterPro" id="IPR036390">
    <property type="entry name" value="WH_DNA-bd_sf"/>
</dbReference>
<reference evidence="3 4" key="1">
    <citation type="journal article" date="2014" name="Int. J. Syst. Evol. Microbiol.">
        <title>Complete genome sequence of Corynebacterium casei LMG S-19264T (=DSM 44701T), isolated from a smear-ripened cheese.</title>
        <authorList>
            <consortium name="US DOE Joint Genome Institute (JGI-PGF)"/>
            <person name="Walter F."/>
            <person name="Albersmeier A."/>
            <person name="Kalinowski J."/>
            <person name="Ruckert C."/>
        </authorList>
    </citation>
    <scope>NUCLEOTIDE SEQUENCE [LARGE SCALE GENOMIC DNA]</scope>
    <source>
        <strain evidence="3 4">CGMCC 1.12976</strain>
    </source>
</reference>
<dbReference type="InterPro" id="IPR036388">
    <property type="entry name" value="WH-like_DNA-bd_sf"/>
</dbReference>
<evidence type="ECO:0000259" key="1">
    <source>
        <dbReference type="Pfam" id="PF03551"/>
    </source>
</evidence>
<dbReference type="InterPro" id="IPR018309">
    <property type="entry name" value="Tscrpt_reg_PadR_C"/>
</dbReference>
<evidence type="ECO:0000259" key="2">
    <source>
        <dbReference type="Pfam" id="PF10400"/>
    </source>
</evidence>
<dbReference type="SUPFAM" id="SSF46785">
    <property type="entry name" value="Winged helix' DNA-binding domain"/>
    <property type="match status" value="1"/>
</dbReference>
<dbReference type="Gene3D" id="1.10.10.10">
    <property type="entry name" value="Winged helix-like DNA-binding domain superfamily/Winged helix DNA-binding domain"/>
    <property type="match status" value="1"/>
</dbReference>
<protein>
    <submittedName>
        <fullName evidence="3">PadR family transcriptional regulator</fullName>
    </submittedName>
</protein>
<dbReference type="InterPro" id="IPR005149">
    <property type="entry name" value="Tscrpt_reg_PadR_N"/>
</dbReference>
<dbReference type="EMBL" id="BMGP01000010">
    <property type="protein sequence ID" value="GGF41557.1"/>
    <property type="molecule type" value="Genomic_DNA"/>
</dbReference>
<sequence>MSLSHAILTALNEKSASGFALAQRFDRSIGYFWPASHQQIYRELAKLERDSLIHQIDAVEPPRGGRRTYEVSGAGRAELRKWLQTTEDPKLEKDSLMLRLRASASLGGDLRNEVKRHRDLHSALLEEYRRVEQNDFDENGLHFAAARQYLVLQWGLRLEQARVDWADSVLKQLDHEAD</sequence>